<accession>A0A6B2QSS3</accession>
<feature type="signal peptide" evidence="2">
    <location>
        <begin position="1"/>
        <end position="29"/>
    </location>
</feature>
<name>A0A6B2QSS3_9BURK</name>
<dbReference type="PIRSF" id="PIRSF017082">
    <property type="entry name" value="YflP"/>
    <property type="match status" value="1"/>
</dbReference>
<dbReference type="CDD" id="cd07012">
    <property type="entry name" value="PBP2_Bug_TTT"/>
    <property type="match status" value="1"/>
</dbReference>
<dbReference type="PANTHER" id="PTHR42928">
    <property type="entry name" value="TRICARBOXYLATE-BINDING PROTEIN"/>
    <property type="match status" value="1"/>
</dbReference>
<dbReference type="Pfam" id="PF03401">
    <property type="entry name" value="TctC"/>
    <property type="match status" value="1"/>
</dbReference>
<dbReference type="InterPro" id="IPR042100">
    <property type="entry name" value="Bug_dom1"/>
</dbReference>
<evidence type="ECO:0000313" key="3">
    <source>
        <dbReference type="EMBL" id="NDY81756.1"/>
    </source>
</evidence>
<keyword evidence="2" id="KW-0732">Signal</keyword>
<dbReference type="RefSeq" id="WP_163651088.1">
    <property type="nucleotide sequence ID" value="NZ_JAAGRN010000001.1"/>
</dbReference>
<dbReference type="AlphaFoldDB" id="A0A6B2QSS3"/>
<dbReference type="InterPro" id="IPR005064">
    <property type="entry name" value="BUG"/>
</dbReference>
<dbReference type="Gene3D" id="3.40.190.150">
    <property type="entry name" value="Bordetella uptake gene, domain 1"/>
    <property type="match status" value="1"/>
</dbReference>
<sequence>MRLNTSSVFAKLAAGFLSLWGLLTVSVSAQTNNAYPNRAVTITVPYPAGGATDMLARGLGQKLSEKWGRPVVVENKPGGGSLIGSEAVARANPDGYHLLLTITTLVQAPHLRIQKPFDPTVAFTPIAMVARTPLIMVVHPDVKAKTPADLVALAKANPGKFSYGTYGNGTSAHFYGYIFNKQTGLEMEHVAYKGEAPSVNDLLGGQIPVVIMSGVGAAANIQAGKMRGLAVTGPTRAPIFPDIPTFKELGYTGMADIGWFGMFAPAGTPSTIVDKISNDVRDALKDPALLARMAKMGLELTWASPKEFYEDVRQDYKKWGEVVEEIGIKLD</sequence>
<feature type="chain" id="PRO_5025620790" evidence="2">
    <location>
        <begin position="30"/>
        <end position="331"/>
    </location>
</feature>
<dbReference type="Gene3D" id="3.40.190.10">
    <property type="entry name" value="Periplasmic binding protein-like II"/>
    <property type="match status" value="1"/>
</dbReference>
<reference evidence="3" key="1">
    <citation type="submission" date="2020-02" db="EMBL/GenBank/DDBJ databases">
        <authorList>
            <person name="Chen W.-M."/>
        </authorList>
    </citation>
    <scope>NUCLEOTIDE SEQUENCE</scope>
    <source>
        <strain evidence="3">NBD-18</strain>
    </source>
</reference>
<dbReference type="EMBL" id="JAAGRN010000001">
    <property type="protein sequence ID" value="NDY81756.1"/>
    <property type="molecule type" value="Genomic_DNA"/>
</dbReference>
<dbReference type="SUPFAM" id="SSF53850">
    <property type="entry name" value="Periplasmic binding protein-like II"/>
    <property type="match status" value="1"/>
</dbReference>
<dbReference type="PANTHER" id="PTHR42928:SF5">
    <property type="entry name" value="BLR1237 PROTEIN"/>
    <property type="match status" value="1"/>
</dbReference>
<organism evidence="3">
    <name type="scientific">Sheuella amnicola</name>
    <dbReference type="NCBI Taxonomy" id="2707330"/>
    <lineage>
        <taxon>Bacteria</taxon>
        <taxon>Pseudomonadati</taxon>
        <taxon>Pseudomonadota</taxon>
        <taxon>Betaproteobacteria</taxon>
        <taxon>Burkholderiales</taxon>
        <taxon>Alcaligenaceae</taxon>
        <taxon>Sheuella</taxon>
    </lineage>
</organism>
<gene>
    <name evidence="3" type="ORF">G3I67_00790</name>
</gene>
<protein>
    <submittedName>
        <fullName evidence="3">Tripartite tricarboxylate transporter substrate binding protein</fullName>
    </submittedName>
</protein>
<evidence type="ECO:0000256" key="1">
    <source>
        <dbReference type="ARBA" id="ARBA00006987"/>
    </source>
</evidence>
<proteinExistence type="inferred from homology"/>
<evidence type="ECO:0000256" key="2">
    <source>
        <dbReference type="SAM" id="SignalP"/>
    </source>
</evidence>
<comment type="caution">
    <text evidence="3">The sequence shown here is derived from an EMBL/GenBank/DDBJ whole genome shotgun (WGS) entry which is preliminary data.</text>
</comment>
<comment type="similarity">
    <text evidence="1">Belongs to the UPF0065 (bug) family.</text>
</comment>